<dbReference type="KEGG" id="rlc:K227x_31130"/>
<feature type="domain" description="Pyrrolo-quinoline quinone repeat" evidence="2">
    <location>
        <begin position="182"/>
        <end position="405"/>
    </location>
</feature>
<dbReference type="Proteomes" id="UP000318538">
    <property type="component" value="Chromosome"/>
</dbReference>
<dbReference type="InterPro" id="IPR002372">
    <property type="entry name" value="PQQ_rpt_dom"/>
</dbReference>
<organism evidence="3 4">
    <name type="scientific">Rubripirellula lacrimiformis</name>
    <dbReference type="NCBI Taxonomy" id="1930273"/>
    <lineage>
        <taxon>Bacteria</taxon>
        <taxon>Pseudomonadati</taxon>
        <taxon>Planctomycetota</taxon>
        <taxon>Planctomycetia</taxon>
        <taxon>Pirellulales</taxon>
        <taxon>Pirellulaceae</taxon>
        <taxon>Rubripirellula</taxon>
    </lineage>
</organism>
<dbReference type="EMBL" id="CP036525">
    <property type="protein sequence ID" value="QDT04719.1"/>
    <property type="molecule type" value="Genomic_DNA"/>
</dbReference>
<proteinExistence type="predicted"/>
<dbReference type="InterPro" id="IPR011047">
    <property type="entry name" value="Quinoprotein_ADH-like_sf"/>
</dbReference>
<evidence type="ECO:0000256" key="1">
    <source>
        <dbReference type="SAM" id="SignalP"/>
    </source>
</evidence>
<accession>A0A517NC76</accession>
<dbReference type="OrthoDB" id="244732at2"/>
<name>A0A517NC76_9BACT</name>
<dbReference type="RefSeq" id="WP_145170485.1">
    <property type="nucleotide sequence ID" value="NZ_CP036525.1"/>
</dbReference>
<dbReference type="InterPro" id="IPR018391">
    <property type="entry name" value="PQQ_b-propeller_rpt"/>
</dbReference>
<dbReference type="AlphaFoldDB" id="A0A517NC76"/>
<dbReference type="Gene3D" id="2.130.10.10">
    <property type="entry name" value="YVTN repeat-like/Quinoprotein amine dehydrogenase"/>
    <property type="match status" value="1"/>
</dbReference>
<dbReference type="SMART" id="SM00564">
    <property type="entry name" value="PQQ"/>
    <property type="match status" value="3"/>
</dbReference>
<gene>
    <name evidence="3" type="ORF">K227x_31130</name>
</gene>
<dbReference type="PANTHER" id="PTHR34512:SF30">
    <property type="entry name" value="OUTER MEMBRANE PROTEIN ASSEMBLY FACTOR BAMB"/>
    <property type="match status" value="1"/>
</dbReference>
<dbReference type="InterPro" id="IPR015943">
    <property type="entry name" value="WD40/YVTN_repeat-like_dom_sf"/>
</dbReference>
<keyword evidence="1" id="KW-0732">Signal</keyword>
<evidence type="ECO:0000313" key="3">
    <source>
        <dbReference type="EMBL" id="QDT04719.1"/>
    </source>
</evidence>
<dbReference type="SUPFAM" id="SSF50998">
    <property type="entry name" value="Quinoprotein alcohol dehydrogenase-like"/>
    <property type="match status" value="1"/>
</dbReference>
<sequence length="419" mass="45402" precursor="true">MRKLVLTALLMGIVGSAVAAENWAEFRGPGGTGHADDANLPTKLDDSVVQWQIPIRGRAWSSPVVWEDQIWLTTAAEDGKQRSVLCVDRNTGKVIHDLVILREEEPPFCYPANTYATPTPVVTAENVFVHFGSSLTACLDRSSAEVVWKRTDLECDHHRGPASSPILFDGKLFLAFDGFDVQYVVALDAKTGDTVWKRDRDINYGTDNGDRMKAYGTGTVVMVDGKPQVVMPSAVATIAYEPNTGQPIWTVYHDGMNASARPIVFGDLVLITNGGGGMVAVRPDGHGDVTGTHIEWSERKSVPKKSSPLLVDGLIYMNSDDGVLSCREPETGKVLWQKRIGKEYAASPIFASGYIYFFSVTGTIVTIRPGPEFDLVAESELGNGFMASPAVTGDAIVLRSKSMLYFLAASDPAAAPSKR</sequence>
<dbReference type="PANTHER" id="PTHR34512">
    <property type="entry name" value="CELL SURFACE PROTEIN"/>
    <property type="match status" value="1"/>
</dbReference>
<evidence type="ECO:0000259" key="2">
    <source>
        <dbReference type="Pfam" id="PF13360"/>
    </source>
</evidence>
<feature type="chain" id="PRO_5021906061" evidence="1">
    <location>
        <begin position="20"/>
        <end position="419"/>
    </location>
</feature>
<dbReference type="Pfam" id="PF13360">
    <property type="entry name" value="PQQ_2"/>
    <property type="match status" value="1"/>
</dbReference>
<protein>
    <submittedName>
        <fullName evidence="3">Outer membrane biogenesis protein BamB</fullName>
    </submittedName>
</protein>
<evidence type="ECO:0000313" key="4">
    <source>
        <dbReference type="Proteomes" id="UP000318538"/>
    </source>
</evidence>
<reference evidence="3 4" key="1">
    <citation type="submission" date="2019-02" db="EMBL/GenBank/DDBJ databases">
        <title>Deep-cultivation of Planctomycetes and their phenomic and genomic characterization uncovers novel biology.</title>
        <authorList>
            <person name="Wiegand S."/>
            <person name="Jogler M."/>
            <person name="Boedeker C."/>
            <person name="Pinto D."/>
            <person name="Vollmers J."/>
            <person name="Rivas-Marin E."/>
            <person name="Kohn T."/>
            <person name="Peeters S.H."/>
            <person name="Heuer A."/>
            <person name="Rast P."/>
            <person name="Oberbeckmann S."/>
            <person name="Bunk B."/>
            <person name="Jeske O."/>
            <person name="Meyerdierks A."/>
            <person name="Storesund J.E."/>
            <person name="Kallscheuer N."/>
            <person name="Luecker S."/>
            <person name="Lage O.M."/>
            <person name="Pohl T."/>
            <person name="Merkel B.J."/>
            <person name="Hornburger P."/>
            <person name="Mueller R.-W."/>
            <person name="Bruemmer F."/>
            <person name="Labrenz M."/>
            <person name="Spormann A.M."/>
            <person name="Op den Camp H."/>
            <person name="Overmann J."/>
            <person name="Amann R."/>
            <person name="Jetten M.S.M."/>
            <person name="Mascher T."/>
            <person name="Medema M.H."/>
            <person name="Devos D.P."/>
            <person name="Kaster A.-K."/>
            <person name="Ovreas L."/>
            <person name="Rohde M."/>
            <person name="Galperin M.Y."/>
            <person name="Jogler C."/>
        </authorList>
    </citation>
    <scope>NUCLEOTIDE SEQUENCE [LARGE SCALE GENOMIC DNA]</scope>
    <source>
        <strain evidence="3 4">K22_7</strain>
    </source>
</reference>
<feature type="signal peptide" evidence="1">
    <location>
        <begin position="1"/>
        <end position="19"/>
    </location>
</feature>
<keyword evidence="4" id="KW-1185">Reference proteome</keyword>